<dbReference type="AlphaFoldDB" id="A0A4Y2AE85"/>
<protein>
    <submittedName>
        <fullName evidence="1">Uncharacterized protein</fullName>
    </submittedName>
</protein>
<accession>A0A4Y2AE85</accession>
<keyword evidence="2" id="KW-1185">Reference proteome</keyword>
<gene>
    <name evidence="1" type="ORF">AVEN_143332_1</name>
</gene>
<evidence type="ECO:0000313" key="2">
    <source>
        <dbReference type="Proteomes" id="UP000499080"/>
    </source>
</evidence>
<proteinExistence type="predicted"/>
<dbReference type="EMBL" id="BGPR01000014">
    <property type="protein sequence ID" value="GBL78020.1"/>
    <property type="molecule type" value="Genomic_DNA"/>
</dbReference>
<comment type="caution">
    <text evidence="1">The sequence shown here is derived from an EMBL/GenBank/DDBJ whole genome shotgun (WGS) entry which is preliminary data.</text>
</comment>
<organism evidence="1 2">
    <name type="scientific">Araneus ventricosus</name>
    <name type="common">Orbweaver spider</name>
    <name type="synonym">Epeira ventricosa</name>
    <dbReference type="NCBI Taxonomy" id="182803"/>
    <lineage>
        <taxon>Eukaryota</taxon>
        <taxon>Metazoa</taxon>
        <taxon>Ecdysozoa</taxon>
        <taxon>Arthropoda</taxon>
        <taxon>Chelicerata</taxon>
        <taxon>Arachnida</taxon>
        <taxon>Araneae</taxon>
        <taxon>Araneomorphae</taxon>
        <taxon>Entelegynae</taxon>
        <taxon>Araneoidea</taxon>
        <taxon>Araneidae</taxon>
        <taxon>Araneus</taxon>
    </lineage>
</organism>
<sequence>MFQKLIETNFKIYPDLEYLLVMLLKTVGHRIRYPDEDKVEEIKHVFFNESKIGMDSFPNKNDSTSTVTFMPEQVEKYLTIEEKERPVQESTLSIEWKRVAKKREKLLVELMYTIILNLELDLEV</sequence>
<name>A0A4Y2AE85_ARAVE</name>
<reference evidence="1 2" key="1">
    <citation type="journal article" date="2019" name="Sci. Rep.">
        <title>Orb-weaving spider Araneus ventricosus genome elucidates the spidroin gene catalogue.</title>
        <authorList>
            <person name="Kono N."/>
            <person name="Nakamura H."/>
            <person name="Ohtoshi R."/>
            <person name="Moran D.A.P."/>
            <person name="Shinohara A."/>
            <person name="Yoshida Y."/>
            <person name="Fujiwara M."/>
            <person name="Mori M."/>
            <person name="Tomita M."/>
            <person name="Arakawa K."/>
        </authorList>
    </citation>
    <scope>NUCLEOTIDE SEQUENCE [LARGE SCALE GENOMIC DNA]</scope>
</reference>
<evidence type="ECO:0000313" key="1">
    <source>
        <dbReference type="EMBL" id="GBL78020.1"/>
    </source>
</evidence>
<dbReference type="Proteomes" id="UP000499080">
    <property type="component" value="Unassembled WGS sequence"/>
</dbReference>